<keyword evidence="1" id="KW-0472">Membrane</keyword>
<evidence type="ECO:0000313" key="3">
    <source>
        <dbReference type="Proteomes" id="UP001153642"/>
    </source>
</evidence>
<feature type="transmembrane region" description="Helical" evidence="1">
    <location>
        <begin position="35"/>
        <end position="54"/>
    </location>
</feature>
<keyword evidence="1" id="KW-1133">Transmembrane helix</keyword>
<gene>
    <name evidence="2" type="ORF">OSR52_05465</name>
</gene>
<organism evidence="2 3">
    <name type="scientific">Galbibacter pacificus</name>
    <dbReference type="NCBI Taxonomy" id="2996052"/>
    <lineage>
        <taxon>Bacteria</taxon>
        <taxon>Pseudomonadati</taxon>
        <taxon>Bacteroidota</taxon>
        <taxon>Flavobacteriia</taxon>
        <taxon>Flavobacteriales</taxon>
        <taxon>Flavobacteriaceae</taxon>
        <taxon>Galbibacter</taxon>
    </lineage>
</organism>
<sequence>MVGANQVIFILIAVLVAFLLVLFQYGKEARKGGVYLWLAILRFFGIFCILFLIISPKYKKETFYTEKPNLSILMDNSASIHELGFDSVAKNTWEKIANDKELNDKFSISSYVFDAGIEPLNKLSFNGKQTNITKALNTLSSINRKRQGAVLLFSDGNQTYGADYQYLGNNYKTPVYPIVVGDSTTYSDLKIAQLNVNKYAYFKNKFPVEIFLDYEGKDSIVSTFKIIKGKQVLFSKKLSFDKNNTSQVINTQLLANSIGIQTMQAVIVPLTNEKNKVNNQKLFAMEVIDKKNNVAIVTDVLHPDIGALKKTIESNEFRKADIIDVRNFKATQDNSYQLYVLYQPNILFKPVFQELNNRKANFWIITGMDTDWNFLNGQQLGFNNAQGRGDEEIIPAYNQNFHTFQTEDIGFDDFPPLKSTLDEISFMSPGQTLLFKKISNVPTSYPLLTVMENQDQKKALFLGEGIWKWRAANYVSNQNTEAFDAYFGKLIQFLSSKKQRERLTVAAESFYYGNSQVLLSASYFDENYVFDPDVSIEIITENRETNQKPTFSMLYGNNSYQANLNTLQPGTYNFTVRVPSANISKSGSFTILDFNVEQQFVNPDIERLNTLANNTNGKIFYLNDFQKLKNELLDKGNYQAVQKSMENVVPLIDWKWLLAIIILAFSSEWFLRKYSGLI</sequence>
<keyword evidence="1" id="KW-0812">Transmembrane</keyword>
<dbReference type="Proteomes" id="UP001153642">
    <property type="component" value="Unassembled WGS sequence"/>
</dbReference>
<name>A0ABT6FQ19_9FLAO</name>
<proteinExistence type="predicted"/>
<dbReference type="SUPFAM" id="SSF53300">
    <property type="entry name" value="vWA-like"/>
    <property type="match status" value="1"/>
</dbReference>
<dbReference type="RefSeq" id="WP_277899420.1">
    <property type="nucleotide sequence ID" value="NZ_JAPMUA010000002.1"/>
</dbReference>
<keyword evidence="3" id="KW-1185">Reference proteome</keyword>
<dbReference type="EMBL" id="JAPMUA010000002">
    <property type="protein sequence ID" value="MDG3585310.1"/>
    <property type="molecule type" value="Genomic_DNA"/>
</dbReference>
<evidence type="ECO:0000313" key="2">
    <source>
        <dbReference type="EMBL" id="MDG3585310.1"/>
    </source>
</evidence>
<comment type="caution">
    <text evidence="2">The sequence shown here is derived from an EMBL/GenBank/DDBJ whole genome shotgun (WGS) entry which is preliminary data.</text>
</comment>
<protein>
    <submittedName>
        <fullName evidence="2">VWA domain-containing protein</fullName>
    </submittedName>
</protein>
<accession>A0ABT6FQ19</accession>
<feature type="transmembrane region" description="Helical" evidence="1">
    <location>
        <begin position="6"/>
        <end position="23"/>
    </location>
</feature>
<evidence type="ECO:0000256" key="1">
    <source>
        <dbReference type="SAM" id="Phobius"/>
    </source>
</evidence>
<reference evidence="2" key="1">
    <citation type="submission" date="2022-11" db="EMBL/GenBank/DDBJ databases">
        <title>High-quality draft genome sequence of Galbibacter sp. strain CMA-7.</title>
        <authorList>
            <person name="Wei L."/>
            <person name="Dong C."/>
            <person name="Shao Z."/>
        </authorList>
    </citation>
    <scope>NUCLEOTIDE SEQUENCE</scope>
    <source>
        <strain evidence="2">CMA-7</strain>
    </source>
</reference>
<dbReference type="PANTHER" id="PTHR37947:SF1">
    <property type="entry name" value="BLL2462 PROTEIN"/>
    <property type="match status" value="1"/>
</dbReference>
<dbReference type="InterPro" id="IPR036465">
    <property type="entry name" value="vWFA_dom_sf"/>
</dbReference>
<dbReference type="PROSITE" id="PS00549">
    <property type="entry name" value="BACTERIOFERRITIN"/>
    <property type="match status" value="1"/>
</dbReference>
<dbReference type="PANTHER" id="PTHR37947">
    <property type="entry name" value="BLL2462 PROTEIN"/>
    <property type="match status" value="1"/>
</dbReference>